<protein>
    <recommendedName>
        <fullName evidence="4">MinD-like ATPase involved in chromosome partitioning or flagellar assembly</fullName>
    </recommendedName>
</protein>
<evidence type="ECO:0000313" key="2">
    <source>
        <dbReference type="EMBL" id="MDF2258383.1"/>
    </source>
</evidence>
<sequence length="235" mass="24365">MARFRLETSPGLVSMAAAARRSTEPGLVWQHTQRLPGGLPVVIGPAGAVQACAALGEITGRQASVLRRAADRAGTVVIADCGRIDTDSLAMAVLRVADVMVLLSRARDDALSHVATRLSAAARWSPRPCFVLVGDGYPTTEVSQTLGIPVIGRLPYDPRGAAVLGGETSRRSAPARSLLGRAMVDLAAAIAYHAQAEALVSNNRGAPGYAPPPSPLGHQQFWASAPAASPNGVPR</sequence>
<feature type="region of interest" description="Disordered" evidence="1">
    <location>
        <begin position="210"/>
        <end position="235"/>
    </location>
</feature>
<name>A0ABT5Z3H2_9ACTN</name>
<dbReference type="SUPFAM" id="SSF52540">
    <property type="entry name" value="P-loop containing nucleoside triphosphate hydrolases"/>
    <property type="match status" value="1"/>
</dbReference>
<dbReference type="Gene3D" id="3.40.50.300">
    <property type="entry name" value="P-loop containing nucleotide triphosphate hydrolases"/>
    <property type="match status" value="1"/>
</dbReference>
<organism evidence="2 3">
    <name type="scientific">Streptantibioticus ferralitis</name>
    <dbReference type="NCBI Taxonomy" id="236510"/>
    <lineage>
        <taxon>Bacteria</taxon>
        <taxon>Bacillati</taxon>
        <taxon>Actinomycetota</taxon>
        <taxon>Actinomycetes</taxon>
        <taxon>Kitasatosporales</taxon>
        <taxon>Streptomycetaceae</taxon>
        <taxon>Streptantibioticus</taxon>
    </lineage>
</organism>
<dbReference type="EMBL" id="JARHTQ010000015">
    <property type="protein sequence ID" value="MDF2258383.1"/>
    <property type="molecule type" value="Genomic_DNA"/>
</dbReference>
<accession>A0ABT5Z3H2</accession>
<proteinExistence type="predicted"/>
<comment type="caution">
    <text evidence="2">The sequence shown here is derived from an EMBL/GenBank/DDBJ whole genome shotgun (WGS) entry which is preliminary data.</text>
</comment>
<dbReference type="Proteomes" id="UP001220022">
    <property type="component" value="Unassembled WGS sequence"/>
</dbReference>
<keyword evidence="3" id="KW-1185">Reference proteome</keyword>
<evidence type="ECO:0000313" key="3">
    <source>
        <dbReference type="Proteomes" id="UP001220022"/>
    </source>
</evidence>
<dbReference type="RefSeq" id="WP_275817349.1">
    <property type="nucleotide sequence ID" value="NZ_BAAANM010000007.1"/>
</dbReference>
<gene>
    <name evidence="2" type="ORF">P2L57_22470</name>
</gene>
<reference evidence="2 3" key="1">
    <citation type="submission" date="2023-03" db="EMBL/GenBank/DDBJ databases">
        <title>Draft genome sequence of type strain Streptomyces ferralitis JCM 14344.</title>
        <authorList>
            <person name="Klaysubun C."/>
            <person name="Duangmal K."/>
        </authorList>
    </citation>
    <scope>NUCLEOTIDE SEQUENCE [LARGE SCALE GENOMIC DNA]</scope>
    <source>
        <strain evidence="2 3">JCM 14344</strain>
    </source>
</reference>
<evidence type="ECO:0008006" key="4">
    <source>
        <dbReference type="Google" id="ProtNLM"/>
    </source>
</evidence>
<evidence type="ECO:0000256" key="1">
    <source>
        <dbReference type="SAM" id="MobiDB-lite"/>
    </source>
</evidence>
<dbReference type="InterPro" id="IPR027417">
    <property type="entry name" value="P-loop_NTPase"/>
</dbReference>